<dbReference type="OrthoDB" id="9991235at2759"/>
<name>A0A1X7SQ18_AMPQE</name>
<dbReference type="eggNOG" id="KOG2681">
    <property type="taxonomic scope" value="Eukaryota"/>
</dbReference>
<reference evidence="1" key="1">
    <citation type="submission" date="2017-05" db="UniProtKB">
        <authorList>
            <consortium name="EnsemblMetazoa"/>
        </authorList>
    </citation>
    <scope>IDENTIFICATION</scope>
</reference>
<dbReference type="AlphaFoldDB" id="A0A1X7SQ18"/>
<dbReference type="PANTHER" id="PTHR11373:SF4">
    <property type="entry name" value="DEOXYNUCLEOSIDE TRIPHOSPHATE TRIPHOSPHOHYDROLASE SAMHD1"/>
    <property type="match status" value="1"/>
</dbReference>
<accession>A0A1X7SQ18</accession>
<dbReference type="InParanoid" id="A0A1X7SQ18"/>
<dbReference type="InterPro" id="IPR050135">
    <property type="entry name" value="dGTPase-like"/>
</dbReference>
<sequence>MHSLVSALKKLGEIAVADGIQKKLDPACLTLDRYISDDCLTELLPQLAVILHSEGIIEKIKLSPNDQLHSIKVALWKGVASDQRNLEKFASVLRENDAADIASSIERDYSAASTEAAGQRQLILQPNPSPLIFEDEIYGDIVIDHPLIVKIIKTRQFQRLKDIKQLGFTYQNIPKANYSRLQHSIGMYYLAGEYLKELCKNQPELKAHISESDVLCVQIAALCYNLGFGPFSHTFNMFLKEVKKGDKAENPWDVNNVSVKMFEYMLEDTKDLMASFEEYFKNPEENIAFIKELMRGNNERKKYKGKEFLYEIILNESGLNVNVIDYTTRDAAVLGTKVTFKWRVFLTKIRVLKCTDGKLHICFHEDVRKHL</sequence>
<dbReference type="GO" id="GO:0005634">
    <property type="term" value="C:nucleus"/>
    <property type="evidence" value="ECO:0007669"/>
    <property type="project" value="TreeGrafter"/>
</dbReference>
<dbReference type="PANTHER" id="PTHR11373">
    <property type="entry name" value="DEOXYNUCLEOSIDE TRIPHOSPHATE TRIPHOSPHOHYDROLASE"/>
    <property type="match status" value="1"/>
</dbReference>
<dbReference type="GO" id="GO:0008832">
    <property type="term" value="F:dGTPase activity"/>
    <property type="evidence" value="ECO:0007669"/>
    <property type="project" value="TreeGrafter"/>
</dbReference>
<proteinExistence type="predicted"/>
<dbReference type="GO" id="GO:0006203">
    <property type="term" value="P:dGTP catabolic process"/>
    <property type="evidence" value="ECO:0007669"/>
    <property type="project" value="TreeGrafter"/>
</dbReference>
<dbReference type="SUPFAM" id="SSF109604">
    <property type="entry name" value="HD-domain/PDEase-like"/>
    <property type="match status" value="1"/>
</dbReference>
<dbReference type="EnsemblMetazoa" id="Aqu2.1.04185_001">
    <property type="protein sequence ID" value="Aqu2.1.04185_001"/>
    <property type="gene ID" value="Aqu2.1.04185"/>
</dbReference>
<evidence type="ECO:0008006" key="2">
    <source>
        <dbReference type="Google" id="ProtNLM"/>
    </source>
</evidence>
<evidence type="ECO:0000313" key="1">
    <source>
        <dbReference type="EnsemblMetazoa" id="Aqu2.1.04185_001"/>
    </source>
</evidence>
<dbReference type="Gene3D" id="1.10.3210.10">
    <property type="entry name" value="Hypothetical protein af1432"/>
    <property type="match status" value="1"/>
</dbReference>
<organism evidence="1">
    <name type="scientific">Amphimedon queenslandica</name>
    <name type="common">Sponge</name>
    <dbReference type="NCBI Taxonomy" id="400682"/>
    <lineage>
        <taxon>Eukaryota</taxon>
        <taxon>Metazoa</taxon>
        <taxon>Porifera</taxon>
        <taxon>Demospongiae</taxon>
        <taxon>Heteroscleromorpha</taxon>
        <taxon>Haplosclerida</taxon>
        <taxon>Niphatidae</taxon>
        <taxon>Amphimedon</taxon>
    </lineage>
</organism>
<protein>
    <recommendedName>
        <fullName evidence="2">HD domain-containing protein</fullName>
    </recommendedName>
</protein>